<name>A0A4T0IXI2_WALIC</name>
<evidence type="ECO:0000259" key="5">
    <source>
        <dbReference type="Pfam" id="PF05920"/>
    </source>
</evidence>
<dbReference type="AlphaFoldDB" id="A0A4T0IXI2"/>
<dbReference type="EMBL" id="SPOF01000014">
    <property type="protein sequence ID" value="TIB13476.1"/>
    <property type="molecule type" value="Genomic_DNA"/>
</dbReference>
<keyword evidence="3" id="KW-0371">Homeobox</keyword>
<dbReference type="InterPro" id="IPR001356">
    <property type="entry name" value="HD"/>
</dbReference>
<comment type="caution">
    <text evidence="6">The sequence shown here is derived from an EMBL/GenBank/DDBJ whole genome shotgun (WGS) entry which is preliminary data.</text>
</comment>
<dbReference type="InterPro" id="IPR009057">
    <property type="entry name" value="Homeodomain-like_sf"/>
</dbReference>
<evidence type="ECO:0000256" key="4">
    <source>
        <dbReference type="ARBA" id="ARBA00023242"/>
    </source>
</evidence>
<evidence type="ECO:0000256" key="1">
    <source>
        <dbReference type="ARBA" id="ARBA00005800"/>
    </source>
</evidence>
<keyword evidence="2" id="KW-0238">DNA-binding</keyword>
<dbReference type="InterPro" id="IPR008422">
    <property type="entry name" value="KN_HD"/>
</dbReference>
<dbReference type="CDD" id="cd00086">
    <property type="entry name" value="homeodomain"/>
    <property type="match status" value="1"/>
</dbReference>
<feature type="domain" description="KN homeodomain" evidence="5">
    <location>
        <begin position="132"/>
        <end position="171"/>
    </location>
</feature>
<dbReference type="Pfam" id="PF05920">
    <property type="entry name" value="Homeobox_KN"/>
    <property type="match status" value="1"/>
</dbReference>
<accession>A0A4T0IXI2</accession>
<evidence type="ECO:0000256" key="3">
    <source>
        <dbReference type="ARBA" id="ARBA00023155"/>
    </source>
</evidence>
<dbReference type="GO" id="GO:0003677">
    <property type="term" value="F:DNA binding"/>
    <property type="evidence" value="ECO:0007669"/>
    <property type="project" value="UniProtKB-KW"/>
</dbReference>
<evidence type="ECO:0000256" key="2">
    <source>
        <dbReference type="ARBA" id="ARBA00023125"/>
    </source>
</evidence>
<gene>
    <name evidence="6" type="ORF">E3P90_01652</name>
</gene>
<sequence>MNKETLIANAISSKIHKFNISWIVYTCYIEDLFFRGVLNQRLLLRNFVETFRKFSAEYDSEYKSGQLSPFVVNIVQNLMFRINKTSKVIQLESLTNYSGREPVAAGVSTSNPLNETQYTTRNIKFEACHQYFTDNIAYPYPSDKSEREYLAAKDGASLKQVDQWFTNHRKRSGWNHICNIAESKETASKLVKLVLSGPDQTMLPNSVTSIVATYIQRGTNNPRNIPSEGLKNAIDQLSNRYPFLSKKRKRDEGSSNYLSTFFQ</sequence>
<reference evidence="6 7" key="1">
    <citation type="submission" date="2019-03" db="EMBL/GenBank/DDBJ databases">
        <title>Sequencing 23 genomes of Wallemia ichthyophaga.</title>
        <authorList>
            <person name="Gostincar C."/>
        </authorList>
    </citation>
    <scope>NUCLEOTIDE SEQUENCE [LARGE SCALE GENOMIC DNA]</scope>
    <source>
        <strain evidence="6 7">EXF-8621</strain>
    </source>
</reference>
<organism evidence="6 7">
    <name type="scientific">Wallemia ichthyophaga</name>
    <dbReference type="NCBI Taxonomy" id="245174"/>
    <lineage>
        <taxon>Eukaryota</taxon>
        <taxon>Fungi</taxon>
        <taxon>Dikarya</taxon>
        <taxon>Basidiomycota</taxon>
        <taxon>Wallemiomycotina</taxon>
        <taxon>Wallemiomycetes</taxon>
        <taxon>Wallemiales</taxon>
        <taxon>Wallemiaceae</taxon>
        <taxon>Wallemia</taxon>
    </lineage>
</organism>
<dbReference type="GO" id="GO:0006355">
    <property type="term" value="P:regulation of DNA-templated transcription"/>
    <property type="evidence" value="ECO:0007669"/>
    <property type="project" value="InterPro"/>
</dbReference>
<comment type="similarity">
    <text evidence="1">Belongs to the TALE/M-ATYP homeobox family.</text>
</comment>
<dbReference type="Proteomes" id="UP000306954">
    <property type="component" value="Unassembled WGS sequence"/>
</dbReference>
<dbReference type="SUPFAM" id="SSF46689">
    <property type="entry name" value="Homeodomain-like"/>
    <property type="match status" value="1"/>
</dbReference>
<evidence type="ECO:0000313" key="7">
    <source>
        <dbReference type="Proteomes" id="UP000306954"/>
    </source>
</evidence>
<evidence type="ECO:0000313" key="6">
    <source>
        <dbReference type="EMBL" id="TIB13476.1"/>
    </source>
</evidence>
<proteinExistence type="inferred from homology"/>
<keyword evidence="4" id="KW-0539">Nucleus</keyword>
<protein>
    <recommendedName>
        <fullName evidence="5">KN homeodomain domain-containing protein</fullName>
    </recommendedName>
</protein>
<dbReference type="Gene3D" id="1.10.10.60">
    <property type="entry name" value="Homeodomain-like"/>
    <property type="match status" value="1"/>
</dbReference>